<dbReference type="InterPro" id="IPR027619">
    <property type="entry name" value="C-S_lyase_PatB-like"/>
</dbReference>
<evidence type="ECO:0000313" key="7">
    <source>
        <dbReference type="EMBL" id="OCS92590.1"/>
    </source>
</evidence>
<dbReference type="AlphaFoldDB" id="A0A1C0YZH8"/>
<dbReference type="InterPro" id="IPR015422">
    <property type="entry name" value="PyrdxlP-dep_Trfase_small"/>
</dbReference>
<dbReference type="Gene3D" id="3.90.1150.10">
    <property type="entry name" value="Aspartate Aminotransferase, domain 1"/>
    <property type="match status" value="1"/>
</dbReference>
<dbReference type="InterPro" id="IPR004839">
    <property type="entry name" value="Aminotransferase_I/II_large"/>
</dbReference>
<dbReference type="GO" id="GO:0047804">
    <property type="term" value="F:cysteine-S-conjugate beta-lyase activity"/>
    <property type="evidence" value="ECO:0007669"/>
    <property type="project" value="UniProtKB-EC"/>
</dbReference>
<comment type="similarity">
    <text evidence="5">Belongs to the class-II pyridoxal-phosphate-dependent aminotransferase family. MalY/PatB cystathionine beta-lyase subfamily.</text>
</comment>
<dbReference type="Proteomes" id="UP000093482">
    <property type="component" value="Unassembled WGS sequence"/>
</dbReference>
<dbReference type="InterPro" id="IPR051798">
    <property type="entry name" value="Class-II_PLP-Dep_Aminotrans"/>
</dbReference>
<feature type="domain" description="Aminotransferase class I/classII large" evidence="6">
    <location>
        <begin position="32"/>
        <end position="379"/>
    </location>
</feature>
<evidence type="ECO:0000259" key="6">
    <source>
        <dbReference type="Pfam" id="PF00155"/>
    </source>
</evidence>
<protein>
    <recommendedName>
        <fullName evidence="2">cysteine-S-conjugate beta-lyase</fullName>
        <ecNumber evidence="2">4.4.1.13</ecNumber>
    </recommendedName>
</protein>
<dbReference type="PANTHER" id="PTHR43525">
    <property type="entry name" value="PROTEIN MALY"/>
    <property type="match status" value="1"/>
</dbReference>
<evidence type="ECO:0000313" key="8">
    <source>
        <dbReference type="Proteomes" id="UP000093482"/>
    </source>
</evidence>
<comment type="cofactor">
    <cofactor evidence="1">
        <name>pyridoxal 5'-phosphate</name>
        <dbReference type="ChEBI" id="CHEBI:597326"/>
    </cofactor>
</comment>
<evidence type="ECO:0000256" key="5">
    <source>
        <dbReference type="ARBA" id="ARBA00037974"/>
    </source>
</evidence>
<organism evidence="7 8">
    <name type="scientific">Caryophanon latum</name>
    <dbReference type="NCBI Taxonomy" id="33977"/>
    <lineage>
        <taxon>Bacteria</taxon>
        <taxon>Bacillati</taxon>
        <taxon>Bacillota</taxon>
        <taxon>Bacilli</taxon>
        <taxon>Bacillales</taxon>
        <taxon>Caryophanaceae</taxon>
        <taxon>Caryophanon</taxon>
    </lineage>
</organism>
<keyword evidence="4" id="KW-0456">Lyase</keyword>
<reference evidence="7 8" key="1">
    <citation type="submission" date="2016-07" db="EMBL/GenBank/DDBJ databases">
        <title>Caryophanon latum genome sequencing.</title>
        <authorList>
            <person name="Verma A."/>
            <person name="Pal Y."/>
            <person name="Krishnamurthi S."/>
        </authorList>
    </citation>
    <scope>NUCLEOTIDE SEQUENCE [LARGE SCALE GENOMIC DNA]</scope>
    <source>
        <strain evidence="7 8">DSM 14151</strain>
    </source>
</reference>
<dbReference type="Pfam" id="PF00155">
    <property type="entry name" value="Aminotran_1_2"/>
    <property type="match status" value="1"/>
</dbReference>
<sequence>MSQFDTQYDRRPTASLKWDALHDLFNVSPEEDVIPMWVADMDFPLAPVIVEAWQERMQHPIFGYSRVPDSLYDAMIHWQQRYGWTIEKEHIQFHQGVVPALALVIEELTNEGDNIVISTPAYYPFKDVPTKLKRHVIECPLTNADGYFAYDFDALESELQHAAAYIFCHPHNPGGTVWDQATVETIVALCKKHNVLLISDEIHADLLFSPFEHVPVMSLTEKEDRVVALIAPTKTFNLAGVQIAMSVTANDALRKTLKDAGARMAQFGPHVFAMTAAEAAYTKGEPWLNELMAYLQTNIDYVKEQLEQIDGVRVWKPQASYLIWMDVRDCALDDATLMKRFKEAGVIIYPGTKFGETGAGFFRMNIASPFAVIEEAVKRMKTAFNA</sequence>
<dbReference type="InterPro" id="IPR015424">
    <property type="entry name" value="PyrdxlP-dep_Trfase"/>
</dbReference>
<dbReference type="EC" id="4.4.1.13" evidence="2"/>
<keyword evidence="8" id="KW-1185">Reference proteome</keyword>
<accession>A0A1C0YZH8</accession>
<dbReference type="EMBL" id="MATO01000015">
    <property type="protein sequence ID" value="OCS92590.1"/>
    <property type="molecule type" value="Genomic_DNA"/>
</dbReference>
<dbReference type="GO" id="GO:0030170">
    <property type="term" value="F:pyridoxal phosphate binding"/>
    <property type="evidence" value="ECO:0007669"/>
    <property type="project" value="InterPro"/>
</dbReference>
<dbReference type="PANTHER" id="PTHR43525:SF1">
    <property type="entry name" value="PROTEIN MALY"/>
    <property type="match status" value="1"/>
</dbReference>
<dbReference type="CDD" id="cd00609">
    <property type="entry name" value="AAT_like"/>
    <property type="match status" value="1"/>
</dbReference>
<comment type="caution">
    <text evidence="7">The sequence shown here is derived from an EMBL/GenBank/DDBJ whole genome shotgun (WGS) entry which is preliminary data.</text>
</comment>
<evidence type="ECO:0000256" key="4">
    <source>
        <dbReference type="ARBA" id="ARBA00023239"/>
    </source>
</evidence>
<proteinExistence type="inferred from homology"/>
<evidence type="ECO:0000256" key="2">
    <source>
        <dbReference type="ARBA" id="ARBA00012224"/>
    </source>
</evidence>
<evidence type="ECO:0000256" key="1">
    <source>
        <dbReference type="ARBA" id="ARBA00001933"/>
    </source>
</evidence>
<name>A0A1C0YZH8_9BACL</name>
<dbReference type="SUPFAM" id="SSF53383">
    <property type="entry name" value="PLP-dependent transferases"/>
    <property type="match status" value="1"/>
</dbReference>
<dbReference type="Gene3D" id="3.40.640.10">
    <property type="entry name" value="Type I PLP-dependent aspartate aminotransferase-like (Major domain)"/>
    <property type="match status" value="1"/>
</dbReference>
<evidence type="ECO:0000256" key="3">
    <source>
        <dbReference type="ARBA" id="ARBA00022898"/>
    </source>
</evidence>
<dbReference type="NCBIfam" id="TIGR04350">
    <property type="entry name" value="C_S_lyase_PatB"/>
    <property type="match status" value="1"/>
</dbReference>
<gene>
    <name evidence="7" type="ORF">A6K76_06830</name>
</gene>
<dbReference type="InterPro" id="IPR015421">
    <property type="entry name" value="PyrdxlP-dep_Trfase_major"/>
</dbReference>
<keyword evidence="3" id="KW-0663">Pyridoxal phosphate</keyword>
<dbReference type="RefSeq" id="WP_066462498.1">
    <property type="nucleotide sequence ID" value="NZ_MATO01000015.1"/>
</dbReference>